<dbReference type="OrthoDB" id="2414723at2759"/>
<feature type="region of interest" description="Disordered" evidence="2">
    <location>
        <begin position="1"/>
        <end position="98"/>
    </location>
</feature>
<dbReference type="InterPro" id="IPR001646">
    <property type="entry name" value="5peptide_repeat"/>
</dbReference>
<proteinExistence type="predicted"/>
<dbReference type="Gene3D" id="2.130.10.10">
    <property type="entry name" value="YVTN repeat-like/Quinoprotein amine dehydrogenase"/>
    <property type="match status" value="1"/>
</dbReference>
<name>A0A9P6R8S3_9FUNG</name>
<dbReference type="InterPro" id="IPR036322">
    <property type="entry name" value="WD40_repeat_dom_sf"/>
</dbReference>
<dbReference type="PROSITE" id="PS50294">
    <property type="entry name" value="WD_REPEATS_REGION"/>
    <property type="match status" value="2"/>
</dbReference>
<keyword evidence="1" id="KW-0853">WD repeat</keyword>
<dbReference type="SUPFAM" id="SSF52540">
    <property type="entry name" value="P-loop containing nucleoside triphosphate hydrolases"/>
    <property type="match status" value="1"/>
</dbReference>
<feature type="domain" description="Arm-like repeat" evidence="4">
    <location>
        <begin position="181"/>
        <end position="540"/>
    </location>
</feature>
<dbReference type="PROSITE" id="PS50082">
    <property type="entry name" value="WD_REPEATS_2"/>
    <property type="match status" value="3"/>
</dbReference>
<dbReference type="SUPFAM" id="SSF48371">
    <property type="entry name" value="ARM repeat"/>
    <property type="match status" value="1"/>
</dbReference>
<feature type="domain" description="NACHT" evidence="3">
    <location>
        <begin position="629"/>
        <end position="787"/>
    </location>
</feature>
<dbReference type="EMBL" id="JAAAIN010000449">
    <property type="protein sequence ID" value="KAG0314343.1"/>
    <property type="molecule type" value="Genomic_DNA"/>
</dbReference>
<dbReference type="InterPro" id="IPR007111">
    <property type="entry name" value="NACHT_NTPase"/>
</dbReference>
<sequence>MSDHPLHQLDPQATDSENANPSGRFRKRDIIHNAFGFSKSKTKEVKKKDSIMLPGSRPTSRQSTRSSSGISSASSYSSGGYHATSPTVQEQEENRSPPLNVSRALEDIFPENLQKPTIKTELPHLQQRIERTAQLVYCNTLLLQDSPPPPTSETGKEAVVYFVDTPQGPPLDKVELDWLDVTKKDPMEADRLRWLANRMVEKFVADINNDSANVGEIVSLGSVLAKEPYRKLLSTLIKEFEDTPILNVDILQGLVQLLQAAPSGYLISDDLIKILSIIRSTEYSYHLTLAVSRILDVMADHKVQDLDRVLEHEPLSAVLSGLKGSSDPYLMYQACYAFQALQYVPDDETALHAVLRHSTDVANGLAKTFGVLKLDLSSVLDGLASMYRALESTIEVANSTYEGVCSLRESGRGVLDSLKEGLGSGQRRPWYPAVKAAYAFAQAGQLKDLKQLLVEAPCRRDTFFQWGICQLLGEIAVDPVWDISARQQSVSLLGHHLYKQDQGWGCDESVRSWILTIITNFANTTDQAVGTIAKTLLQELEQDQSASLQYRYPLSTQLRIPATSPLLAKMQDIPYLEYELHKFRLQRLEEANLPVYIPPMAKANLQASDDDLVPLMDKVQEFLSSDRQVMLILGDSGAGKSTFNKHLEVELLTAYKHGGHIPLFINLPTIDRPDKDLVTEHLRTNNFSEEQIKELKLYRRLVLICDGYDESQLTVNLHTTNHFNRSGQWHIKMVISCRTQFLGQEYRSRFMPEANSHYNRQAVDLFQEAVIAPFSKEQIKDYVEQYVPLEPRTWTTMDYMDRLTTIPNLMDLVRNPFLLSLSLEALPGVTEGKQDLSVIKITRVQLYDTFVTHWLDVNSRRLLRNALSKEDREILDQLLEAGFTLMGIDFSTRLASAIFEHQDGNPVVQYVHLKDRRSWRVEFFGPDPEVRLLRESSPLTRTGSQFRFLHRSMLEYFLSCAVFDPCDHRDNGQLSSHSDSGTAAALSLDTEGPLFKRNLLSEPSVIQFLCERVKQYPEFETQLLAIVEQSKSDSTTAIAAANAITILVRAGVRFNSANLRGIRIPGADLSDSQFDSALLQGADLTGVNFSGCWLRDANFSNTLMAGAQYGELPYLKEEVDHIDSCAYSSNGRMMAVGLRRGDIEMYDTTIWTKIHGLGRRKQDVWNMAFSPNDQHIVSRSDYSFLRLWDISSGKTLHLMQGHTKRVVSMVFSPCGKQIASSSHDKTVRLWSSETGKEMLVLEGHTDDVNVVKYAPDGRRLVSGSDDGTVRFWDPKTGNAGPMDGESLQDIVMELYASGMSTLGTL</sequence>
<dbReference type="InterPro" id="IPR027417">
    <property type="entry name" value="P-loop_NTPase"/>
</dbReference>
<dbReference type="SUPFAM" id="SSF50978">
    <property type="entry name" value="WD40 repeat-like"/>
    <property type="match status" value="1"/>
</dbReference>
<dbReference type="Gene3D" id="3.40.50.300">
    <property type="entry name" value="P-loop containing nucleotide triphosphate hydrolases"/>
    <property type="match status" value="1"/>
</dbReference>
<dbReference type="Pfam" id="PF00805">
    <property type="entry name" value="Pentapeptide"/>
    <property type="match status" value="1"/>
</dbReference>
<dbReference type="InterPro" id="IPR016024">
    <property type="entry name" value="ARM-type_fold"/>
</dbReference>
<evidence type="ECO:0000259" key="4">
    <source>
        <dbReference type="Pfam" id="PF23948"/>
    </source>
</evidence>
<evidence type="ECO:0000313" key="5">
    <source>
        <dbReference type="EMBL" id="KAG0314343.1"/>
    </source>
</evidence>
<feature type="repeat" description="WD" evidence="1">
    <location>
        <begin position="1241"/>
        <end position="1273"/>
    </location>
</feature>
<organism evidence="5 6">
    <name type="scientific">Linnemannia gamsii</name>
    <dbReference type="NCBI Taxonomy" id="64522"/>
    <lineage>
        <taxon>Eukaryota</taxon>
        <taxon>Fungi</taxon>
        <taxon>Fungi incertae sedis</taxon>
        <taxon>Mucoromycota</taxon>
        <taxon>Mortierellomycotina</taxon>
        <taxon>Mortierellomycetes</taxon>
        <taxon>Mortierellales</taxon>
        <taxon>Mortierellaceae</taxon>
        <taxon>Linnemannia</taxon>
    </lineage>
</organism>
<gene>
    <name evidence="5" type="ORF">BGZ97_009366</name>
</gene>
<dbReference type="Pfam" id="PF23948">
    <property type="entry name" value="ARM_5"/>
    <property type="match status" value="1"/>
</dbReference>
<evidence type="ECO:0000313" key="6">
    <source>
        <dbReference type="Proteomes" id="UP000823405"/>
    </source>
</evidence>
<keyword evidence="6" id="KW-1185">Reference proteome</keyword>
<dbReference type="Pfam" id="PF00400">
    <property type="entry name" value="WD40"/>
    <property type="match status" value="3"/>
</dbReference>
<evidence type="ECO:0000256" key="1">
    <source>
        <dbReference type="PROSITE-ProRule" id="PRU00221"/>
    </source>
</evidence>
<reference evidence="5" key="1">
    <citation type="journal article" date="2020" name="Fungal Divers.">
        <title>Resolving the Mortierellaceae phylogeny through synthesis of multi-gene phylogenetics and phylogenomics.</title>
        <authorList>
            <person name="Vandepol N."/>
            <person name="Liber J."/>
            <person name="Desiro A."/>
            <person name="Na H."/>
            <person name="Kennedy M."/>
            <person name="Barry K."/>
            <person name="Grigoriev I.V."/>
            <person name="Miller A.N."/>
            <person name="O'Donnell K."/>
            <person name="Stajich J.E."/>
            <person name="Bonito G."/>
        </authorList>
    </citation>
    <scope>NUCLEOTIDE SEQUENCE</scope>
    <source>
        <strain evidence="5">NVP60</strain>
    </source>
</reference>
<dbReference type="Pfam" id="PF05729">
    <property type="entry name" value="NACHT"/>
    <property type="match status" value="1"/>
</dbReference>
<dbReference type="PANTHER" id="PTHR19879">
    <property type="entry name" value="TRANSCRIPTION INITIATION FACTOR TFIID"/>
    <property type="match status" value="1"/>
</dbReference>
<dbReference type="SMART" id="SM00320">
    <property type="entry name" value="WD40"/>
    <property type="match status" value="4"/>
</dbReference>
<evidence type="ECO:0000256" key="2">
    <source>
        <dbReference type="SAM" id="MobiDB-lite"/>
    </source>
</evidence>
<feature type="repeat" description="WD" evidence="1">
    <location>
        <begin position="1157"/>
        <end position="1198"/>
    </location>
</feature>
<dbReference type="Gene3D" id="2.160.20.80">
    <property type="entry name" value="E3 ubiquitin-protein ligase SopA"/>
    <property type="match status" value="1"/>
</dbReference>
<accession>A0A9P6R8S3</accession>
<dbReference type="InterPro" id="IPR015943">
    <property type="entry name" value="WD40/YVTN_repeat-like_dom_sf"/>
</dbReference>
<dbReference type="InterPro" id="IPR001680">
    <property type="entry name" value="WD40_rpt"/>
</dbReference>
<dbReference type="PANTHER" id="PTHR19879:SF9">
    <property type="entry name" value="TRANSCRIPTION INITIATION FACTOR TFIID SUBUNIT 5"/>
    <property type="match status" value="1"/>
</dbReference>
<dbReference type="Proteomes" id="UP000823405">
    <property type="component" value="Unassembled WGS sequence"/>
</dbReference>
<feature type="repeat" description="WD" evidence="1">
    <location>
        <begin position="1199"/>
        <end position="1240"/>
    </location>
</feature>
<evidence type="ECO:0008006" key="7">
    <source>
        <dbReference type="Google" id="ProtNLM"/>
    </source>
</evidence>
<feature type="compositionally biased region" description="Low complexity" evidence="2">
    <location>
        <begin position="56"/>
        <end position="85"/>
    </location>
</feature>
<feature type="compositionally biased region" description="Polar residues" evidence="2">
    <location>
        <begin position="11"/>
        <end position="21"/>
    </location>
</feature>
<evidence type="ECO:0000259" key="3">
    <source>
        <dbReference type="Pfam" id="PF05729"/>
    </source>
</evidence>
<dbReference type="SUPFAM" id="SSF141571">
    <property type="entry name" value="Pentapeptide repeat-like"/>
    <property type="match status" value="1"/>
</dbReference>
<feature type="compositionally biased region" description="Basic and acidic residues" evidence="2">
    <location>
        <begin position="41"/>
        <end position="50"/>
    </location>
</feature>
<protein>
    <recommendedName>
        <fullName evidence="7">WD40 repeat-like protein</fullName>
    </recommendedName>
</protein>
<comment type="caution">
    <text evidence="5">The sequence shown here is derived from an EMBL/GenBank/DDBJ whole genome shotgun (WGS) entry which is preliminary data.</text>
</comment>
<dbReference type="InterPro" id="IPR056251">
    <property type="entry name" value="Arm_rpt_dom"/>
</dbReference>